<keyword evidence="2" id="KW-1185">Reference proteome</keyword>
<gene>
    <name evidence="1" type="ORF">H4Q32_028849</name>
</gene>
<sequence length="54" mass="6276">MAKQKLTQTQQEFSRPALKLTKTRTDITPLHLQEYEATEEDLCMLSPFHQAKTV</sequence>
<keyword evidence="1" id="KW-0261">Viral envelope protein</keyword>
<organism evidence="1 2">
    <name type="scientific">Labeo rohita</name>
    <name type="common">Indian major carp</name>
    <name type="synonym">Cyprinus rohita</name>
    <dbReference type="NCBI Taxonomy" id="84645"/>
    <lineage>
        <taxon>Eukaryota</taxon>
        <taxon>Metazoa</taxon>
        <taxon>Chordata</taxon>
        <taxon>Craniata</taxon>
        <taxon>Vertebrata</taxon>
        <taxon>Euteleostomi</taxon>
        <taxon>Actinopterygii</taxon>
        <taxon>Neopterygii</taxon>
        <taxon>Teleostei</taxon>
        <taxon>Ostariophysi</taxon>
        <taxon>Cypriniformes</taxon>
        <taxon>Cyprinidae</taxon>
        <taxon>Labeoninae</taxon>
        <taxon>Labeonini</taxon>
        <taxon>Labeo</taxon>
    </lineage>
</organism>
<comment type="caution">
    <text evidence="1">The sequence shown here is derived from an EMBL/GenBank/DDBJ whole genome shotgun (WGS) entry which is preliminary data.</text>
</comment>
<evidence type="ECO:0000313" key="1">
    <source>
        <dbReference type="EMBL" id="KAI2645338.1"/>
    </source>
</evidence>
<evidence type="ECO:0000313" key="2">
    <source>
        <dbReference type="Proteomes" id="UP000830375"/>
    </source>
</evidence>
<reference evidence="1 2" key="1">
    <citation type="submission" date="2022-01" db="EMBL/GenBank/DDBJ databases">
        <title>A high-quality chromosome-level genome assembly of rohu carp, Labeo rohita.</title>
        <authorList>
            <person name="Arick M.A. II"/>
            <person name="Hsu C.-Y."/>
            <person name="Magbanua Z."/>
            <person name="Pechanova O."/>
            <person name="Grover C."/>
            <person name="Miller E."/>
            <person name="Thrash A."/>
            <person name="Ezzel L."/>
            <person name="Alam S."/>
            <person name="Benzie J."/>
            <person name="Hamilton M."/>
            <person name="Karsi A."/>
            <person name="Lawrence M.L."/>
            <person name="Peterson D.G."/>
        </authorList>
    </citation>
    <scope>NUCLEOTIDE SEQUENCE [LARGE SCALE GENOMIC DNA]</scope>
    <source>
        <strain evidence="2">BAU-BD-2019</strain>
        <tissue evidence="1">Blood</tissue>
    </source>
</reference>
<dbReference type="Proteomes" id="UP000830375">
    <property type="component" value="Unassembled WGS sequence"/>
</dbReference>
<protein>
    <submittedName>
        <fullName evidence="1">Envelope glycoprotein</fullName>
    </submittedName>
</protein>
<proteinExistence type="predicted"/>
<dbReference type="EMBL" id="JACTAM010002274">
    <property type="protein sequence ID" value="KAI2645338.1"/>
    <property type="molecule type" value="Genomic_DNA"/>
</dbReference>
<keyword evidence="1" id="KW-0946">Virion</keyword>
<name>A0ABQ8L3N3_LABRO</name>
<accession>A0ABQ8L3N3</accession>